<name>A0A173RR22_9FIRM</name>
<organism evidence="2 3">
    <name type="scientific">Coprococcus comes</name>
    <dbReference type="NCBI Taxonomy" id="410072"/>
    <lineage>
        <taxon>Bacteria</taxon>
        <taxon>Bacillati</taxon>
        <taxon>Bacillota</taxon>
        <taxon>Clostridia</taxon>
        <taxon>Lachnospirales</taxon>
        <taxon>Lachnospiraceae</taxon>
        <taxon>Coprococcus</taxon>
    </lineage>
</organism>
<feature type="compositionally biased region" description="Basic and acidic residues" evidence="1">
    <location>
        <begin position="213"/>
        <end position="245"/>
    </location>
</feature>
<feature type="region of interest" description="Disordered" evidence="1">
    <location>
        <begin position="133"/>
        <end position="154"/>
    </location>
</feature>
<evidence type="ECO:0000313" key="3">
    <source>
        <dbReference type="Proteomes" id="UP000095727"/>
    </source>
</evidence>
<evidence type="ECO:0000256" key="1">
    <source>
        <dbReference type="SAM" id="MobiDB-lite"/>
    </source>
</evidence>
<sequence>MNYGAEPADQVVRYSLEGMEYSLKITGNVAKHVAIFIAAALKDQKKTRGKTRLTRMLKEQRPMKFFTVPGDRLKEFAKEAKARGILYVVIKDKVNPDQTEVMVFADDAAKMNRVLDRMNLDFVKAESGSMVTEAVEKENAPEKAENQMEKETGENVRTETVVLPEGKIEFELDDAEEMFQIGDEAFPEGNFTQAQEGEEKNPSEPFSRNRNTSSDREISWKEKNEKPSVRKELGDIRKEQEEKRKRPDRRKNARESRKKRKNMKTKGR</sequence>
<reference evidence="2 3" key="1">
    <citation type="submission" date="2015-09" db="EMBL/GenBank/DDBJ databases">
        <authorList>
            <consortium name="Pathogen Informatics"/>
        </authorList>
    </citation>
    <scope>NUCLEOTIDE SEQUENCE [LARGE SCALE GENOMIC DNA]</scope>
    <source>
        <strain evidence="2 3">2789STDY5834962</strain>
    </source>
</reference>
<dbReference type="RefSeq" id="WP_055155841.1">
    <property type="nucleotide sequence ID" value="NZ_CYXR01000004.1"/>
</dbReference>
<dbReference type="AlphaFoldDB" id="A0A173RR22"/>
<gene>
    <name evidence="2" type="ORF">ERS852574_00756</name>
</gene>
<dbReference type="EMBL" id="CYXR01000004">
    <property type="protein sequence ID" value="CUM79588.1"/>
    <property type="molecule type" value="Genomic_DNA"/>
</dbReference>
<evidence type="ECO:0000313" key="2">
    <source>
        <dbReference type="EMBL" id="CUM79588.1"/>
    </source>
</evidence>
<proteinExistence type="predicted"/>
<accession>A0A173RR22</accession>
<feature type="region of interest" description="Disordered" evidence="1">
    <location>
        <begin position="193"/>
        <end position="268"/>
    </location>
</feature>
<dbReference type="Proteomes" id="UP000095727">
    <property type="component" value="Unassembled WGS sequence"/>
</dbReference>
<protein>
    <submittedName>
        <fullName evidence="2">Protein of uncharacterized function (DUF3801)</fullName>
    </submittedName>
</protein>
<dbReference type="Pfam" id="PF12687">
    <property type="entry name" value="DUF3801"/>
    <property type="match status" value="1"/>
</dbReference>
<feature type="compositionally biased region" description="Basic and acidic residues" evidence="1">
    <location>
        <begin position="134"/>
        <end position="154"/>
    </location>
</feature>
<feature type="compositionally biased region" description="Basic residues" evidence="1">
    <location>
        <begin position="246"/>
        <end position="268"/>
    </location>
</feature>
<dbReference type="InterPro" id="IPR024234">
    <property type="entry name" value="DUF3801"/>
</dbReference>